<organism evidence="2 3">
    <name type="scientific">Steinernema carpocapsae</name>
    <name type="common">Entomopathogenic nematode</name>
    <dbReference type="NCBI Taxonomy" id="34508"/>
    <lineage>
        <taxon>Eukaryota</taxon>
        <taxon>Metazoa</taxon>
        <taxon>Ecdysozoa</taxon>
        <taxon>Nematoda</taxon>
        <taxon>Chromadorea</taxon>
        <taxon>Rhabditida</taxon>
        <taxon>Tylenchina</taxon>
        <taxon>Panagrolaimomorpha</taxon>
        <taxon>Strongyloidoidea</taxon>
        <taxon>Steinernematidae</taxon>
        <taxon>Steinernema</taxon>
    </lineage>
</organism>
<dbReference type="AlphaFoldDB" id="A0A4U5MKA3"/>
<comment type="caution">
    <text evidence="2">The sequence shown here is derived from an EMBL/GenBank/DDBJ whole genome shotgun (WGS) entry which is preliminary data.</text>
</comment>
<dbReference type="Proteomes" id="UP000298663">
    <property type="component" value="Unassembled WGS sequence"/>
</dbReference>
<reference evidence="2 3" key="1">
    <citation type="journal article" date="2015" name="Genome Biol.">
        <title>Comparative genomics of Steinernema reveals deeply conserved gene regulatory networks.</title>
        <authorList>
            <person name="Dillman A.R."/>
            <person name="Macchietto M."/>
            <person name="Porter C.F."/>
            <person name="Rogers A."/>
            <person name="Williams B."/>
            <person name="Antoshechkin I."/>
            <person name="Lee M.M."/>
            <person name="Goodwin Z."/>
            <person name="Lu X."/>
            <person name="Lewis E.E."/>
            <person name="Goodrich-Blair H."/>
            <person name="Stock S.P."/>
            <person name="Adams B.J."/>
            <person name="Sternberg P.W."/>
            <person name="Mortazavi A."/>
        </authorList>
    </citation>
    <scope>NUCLEOTIDE SEQUENCE [LARGE SCALE GENOMIC DNA]</scope>
    <source>
        <strain evidence="2 3">ALL</strain>
    </source>
</reference>
<keyword evidence="1" id="KW-0812">Transmembrane</keyword>
<keyword evidence="1" id="KW-0472">Membrane</keyword>
<evidence type="ECO:0000313" key="3">
    <source>
        <dbReference type="Proteomes" id="UP000298663"/>
    </source>
</evidence>
<dbReference type="EMBL" id="AZBU02000007">
    <property type="protein sequence ID" value="TKR69824.1"/>
    <property type="molecule type" value="Genomic_DNA"/>
</dbReference>
<reference evidence="2 3" key="2">
    <citation type="journal article" date="2019" name="G3 (Bethesda)">
        <title>Hybrid Assembly of the Genome of the Entomopathogenic Nematode Steinernema carpocapsae Identifies the X-Chromosome.</title>
        <authorList>
            <person name="Serra L."/>
            <person name="Macchietto M."/>
            <person name="Macias-Munoz A."/>
            <person name="McGill C.J."/>
            <person name="Rodriguez I.M."/>
            <person name="Rodriguez B."/>
            <person name="Murad R."/>
            <person name="Mortazavi A."/>
        </authorList>
    </citation>
    <scope>NUCLEOTIDE SEQUENCE [LARGE SCALE GENOMIC DNA]</scope>
    <source>
        <strain evidence="2 3">ALL</strain>
    </source>
</reference>
<evidence type="ECO:0000313" key="2">
    <source>
        <dbReference type="EMBL" id="TKR69824.1"/>
    </source>
</evidence>
<protein>
    <submittedName>
        <fullName evidence="2">Uncharacterized protein</fullName>
    </submittedName>
</protein>
<evidence type="ECO:0000256" key="1">
    <source>
        <dbReference type="SAM" id="Phobius"/>
    </source>
</evidence>
<keyword evidence="3" id="KW-1185">Reference proteome</keyword>
<name>A0A4U5MKA3_STECR</name>
<keyword evidence="1" id="KW-1133">Transmembrane helix</keyword>
<proteinExistence type="predicted"/>
<gene>
    <name evidence="2" type="ORF">L596_021926</name>
</gene>
<sequence>MKSMCKASKRDSRRPDFRPLSDGLKQRFLRYGFAAGLNWYVVYGLVETAVYGQFSRSQFSNGQLSKWTIH</sequence>
<accession>A0A4U5MKA3</accession>
<feature type="transmembrane region" description="Helical" evidence="1">
    <location>
        <begin position="28"/>
        <end position="46"/>
    </location>
</feature>